<proteinExistence type="inferred from homology"/>
<evidence type="ECO:0000256" key="10">
    <source>
        <dbReference type="ARBA" id="ARBA00022958"/>
    </source>
</evidence>
<feature type="binding site" evidence="12">
    <location>
        <position position="182"/>
    </location>
    <ligand>
        <name>ATP</name>
        <dbReference type="ChEBI" id="CHEBI:30616"/>
    </ligand>
</feature>
<dbReference type="PROSITE" id="PS00584">
    <property type="entry name" value="PFKB_KINASES_2"/>
    <property type="match status" value="1"/>
</dbReference>
<dbReference type="PANTHER" id="PTHR10584">
    <property type="entry name" value="SUGAR KINASE"/>
    <property type="match status" value="1"/>
</dbReference>
<feature type="active site" description="Proton acceptor" evidence="12">
    <location>
        <position position="251"/>
    </location>
</feature>
<feature type="binding site" evidence="12">
    <location>
        <begin position="218"/>
        <end position="223"/>
    </location>
    <ligand>
        <name>ATP</name>
        <dbReference type="ChEBI" id="CHEBI:30616"/>
    </ligand>
</feature>
<comment type="subcellular location">
    <subcellularLocation>
        <location evidence="12">Cytoplasm</location>
    </subcellularLocation>
</comment>
<evidence type="ECO:0000256" key="12">
    <source>
        <dbReference type="HAMAP-Rule" id="MF_01987"/>
    </source>
</evidence>
<feature type="binding site" evidence="12">
    <location>
        <position position="245"/>
    </location>
    <ligand>
        <name>K(+)</name>
        <dbReference type="ChEBI" id="CHEBI:29103"/>
    </ligand>
</feature>
<keyword evidence="9 12" id="KW-0460">Magnesium</keyword>
<dbReference type="InterPro" id="IPR002173">
    <property type="entry name" value="Carboh/pur_kinase_PfkB_CS"/>
</dbReference>
<protein>
    <recommendedName>
        <fullName evidence="3 12">Ribokinase</fullName>
        <shortName evidence="12">RK</shortName>
        <ecNumber evidence="2 12">2.7.1.15</ecNumber>
    </recommendedName>
</protein>
<comment type="similarity">
    <text evidence="12">Belongs to the carbohydrate kinase PfkB family. Ribokinase subfamily.</text>
</comment>
<comment type="pathway">
    <text evidence="12">Carbohydrate metabolism; D-ribose degradation; D-ribose 5-phosphate from beta-D-ribopyranose: step 2/2.</text>
</comment>
<dbReference type="InterPro" id="IPR002139">
    <property type="entry name" value="Ribo/fructo_kinase"/>
</dbReference>
<feature type="binding site" evidence="12">
    <location>
        <position position="247"/>
    </location>
    <ligand>
        <name>K(+)</name>
        <dbReference type="ChEBI" id="CHEBI:29103"/>
    </ligand>
</feature>
<feature type="binding site" evidence="12">
    <location>
        <position position="251"/>
    </location>
    <ligand>
        <name>substrate</name>
    </ligand>
</feature>
<feature type="binding site" evidence="12">
    <location>
        <position position="286"/>
    </location>
    <ligand>
        <name>K(+)</name>
        <dbReference type="ChEBI" id="CHEBI:29103"/>
    </ligand>
</feature>
<feature type="binding site" evidence="12">
    <location>
        <position position="138"/>
    </location>
    <ligand>
        <name>substrate</name>
    </ligand>
</feature>
<sequence>MKIAVVGSYGVGLTMRVPRFPSAGETVSGGSFASEHGGKGSNQAIGAARLGARVSFLTAIGDDAHGRAARELWAREDVDAERVVTAQGPTMVGFIEVDPSGENRIAIAPGALDELDAEAVEAFRPEIERADVLVVSMEIPRAAVAAALRIGRLCGTRTLLNPAPARRLPDEVWADIDVITPNQTEAPVLLGLVADHGLDDVALATMLQQRTGGCAILTRGGHGALIADAEGVRPVQAHAVANVVDTTGAGDSFTAALAVGLATARSVDAAAELAAAAGAHAVTVAGVIPSLPTAEQLGLPRPTQNGEAR</sequence>
<keyword evidence="4 12" id="KW-0808">Transferase</keyword>
<evidence type="ECO:0000256" key="4">
    <source>
        <dbReference type="ARBA" id="ARBA00022679"/>
    </source>
</evidence>
<dbReference type="Proteomes" id="UP000285768">
    <property type="component" value="Chromosome"/>
</dbReference>
<evidence type="ECO:0000256" key="8">
    <source>
        <dbReference type="ARBA" id="ARBA00022840"/>
    </source>
</evidence>
<evidence type="ECO:0000256" key="11">
    <source>
        <dbReference type="ARBA" id="ARBA00023277"/>
    </source>
</evidence>
<dbReference type="PRINTS" id="PR00990">
    <property type="entry name" value="RIBOKINASE"/>
</dbReference>
<dbReference type="InterPro" id="IPR011877">
    <property type="entry name" value="Ribokinase"/>
</dbReference>
<evidence type="ECO:0000256" key="7">
    <source>
        <dbReference type="ARBA" id="ARBA00022777"/>
    </source>
</evidence>
<keyword evidence="8 12" id="KW-0067">ATP-binding</keyword>
<evidence type="ECO:0000259" key="13">
    <source>
        <dbReference type="Pfam" id="PF00294"/>
    </source>
</evidence>
<feature type="binding site" evidence="12">
    <location>
        <position position="281"/>
    </location>
    <ligand>
        <name>K(+)</name>
        <dbReference type="ChEBI" id="CHEBI:29103"/>
    </ligand>
</feature>
<evidence type="ECO:0000256" key="5">
    <source>
        <dbReference type="ARBA" id="ARBA00022723"/>
    </source>
</evidence>
<keyword evidence="15" id="KW-1185">Reference proteome</keyword>
<comment type="function">
    <text evidence="12">Catalyzes the phosphorylation of ribose at O-5 in a reaction requiring ATP and magnesium. The resulting D-ribose-5-phosphate can then be used either for sythesis of nucleotides, histidine, and tryptophan, or as a component of the pentose phosphate pathway.</text>
</comment>
<feature type="binding site" evidence="12">
    <location>
        <begin position="250"/>
        <end position="251"/>
    </location>
    <ligand>
        <name>ATP</name>
        <dbReference type="ChEBI" id="CHEBI:30616"/>
    </ligand>
</feature>
<dbReference type="CDD" id="cd01174">
    <property type="entry name" value="ribokinase"/>
    <property type="match status" value="1"/>
</dbReference>
<keyword evidence="12" id="KW-0963">Cytoplasm</keyword>
<evidence type="ECO:0000256" key="9">
    <source>
        <dbReference type="ARBA" id="ARBA00022842"/>
    </source>
</evidence>
<name>A0ABX5QIT5_9MICO</name>
<keyword evidence="10 12" id="KW-0630">Potassium</keyword>
<evidence type="ECO:0000313" key="14">
    <source>
        <dbReference type="EMBL" id="QAB18840.1"/>
    </source>
</evidence>
<dbReference type="InterPro" id="IPR029056">
    <property type="entry name" value="Ribokinase-like"/>
</dbReference>
<feature type="binding site" evidence="12">
    <location>
        <position position="290"/>
    </location>
    <ligand>
        <name>K(+)</name>
        <dbReference type="ChEBI" id="CHEBI:29103"/>
    </ligand>
</feature>
<dbReference type="RefSeq" id="WP_017882664.1">
    <property type="nucleotide sequence ID" value="NZ_CP035037.1"/>
</dbReference>
<comment type="subunit">
    <text evidence="12">Homodimer.</text>
</comment>
<evidence type="ECO:0000256" key="2">
    <source>
        <dbReference type="ARBA" id="ARBA00012035"/>
    </source>
</evidence>
<gene>
    <name evidence="12" type="primary">rbsK</name>
    <name evidence="14" type="ORF">Leucomu_13775</name>
</gene>
<comment type="catalytic activity">
    <reaction evidence="12">
        <text>D-ribose + ATP = D-ribose 5-phosphate + ADP + H(+)</text>
        <dbReference type="Rhea" id="RHEA:13697"/>
        <dbReference type="ChEBI" id="CHEBI:15378"/>
        <dbReference type="ChEBI" id="CHEBI:30616"/>
        <dbReference type="ChEBI" id="CHEBI:47013"/>
        <dbReference type="ChEBI" id="CHEBI:78346"/>
        <dbReference type="ChEBI" id="CHEBI:456216"/>
        <dbReference type="EC" id="2.7.1.15"/>
    </reaction>
</comment>
<comment type="cofactor">
    <cofactor evidence="12">
        <name>Mg(2+)</name>
        <dbReference type="ChEBI" id="CHEBI:18420"/>
    </cofactor>
    <text evidence="12">Requires a divalent cation, most likely magnesium in vivo, as an electrophilic catalyst to aid phosphoryl group transfer. It is the chelate of the metal and the nucleotide that is the actual substrate.</text>
</comment>
<dbReference type="SUPFAM" id="SSF53613">
    <property type="entry name" value="Ribokinase-like"/>
    <property type="match status" value="1"/>
</dbReference>
<evidence type="ECO:0000256" key="6">
    <source>
        <dbReference type="ARBA" id="ARBA00022741"/>
    </source>
</evidence>
<comment type="caution">
    <text evidence="12">Lacks conserved residue(s) required for the propagation of feature annotation.</text>
</comment>
<accession>A0ABX5QIT5</accession>
<evidence type="ECO:0000313" key="15">
    <source>
        <dbReference type="Proteomes" id="UP000285768"/>
    </source>
</evidence>
<feature type="binding site" evidence="12">
    <location>
        <begin position="38"/>
        <end position="42"/>
    </location>
    <ligand>
        <name>substrate</name>
    </ligand>
</feature>
<organism evidence="14 15">
    <name type="scientific">Leucobacter muris</name>
    <dbReference type="NCBI Taxonomy" id="1935379"/>
    <lineage>
        <taxon>Bacteria</taxon>
        <taxon>Bacillati</taxon>
        <taxon>Actinomycetota</taxon>
        <taxon>Actinomycetes</taxon>
        <taxon>Micrococcales</taxon>
        <taxon>Microbacteriaceae</taxon>
        <taxon>Leucobacter</taxon>
    </lineage>
</organism>
<evidence type="ECO:0000256" key="3">
    <source>
        <dbReference type="ARBA" id="ARBA00016943"/>
    </source>
</evidence>
<dbReference type="PANTHER" id="PTHR10584:SF166">
    <property type="entry name" value="RIBOKINASE"/>
    <property type="match status" value="1"/>
</dbReference>
<keyword evidence="7 12" id="KW-0418">Kinase</keyword>
<keyword evidence="11 12" id="KW-0119">Carbohydrate metabolism</keyword>
<dbReference type="InterPro" id="IPR011611">
    <property type="entry name" value="PfkB_dom"/>
</dbReference>
<feature type="binding site" evidence="12">
    <location>
        <position position="284"/>
    </location>
    <ligand>
        <name>K(+)</name>
        <dbReference type="ChEBI" id="CHEBI:29103"/>
    </ligand>
</feature>
<dbReference type="EMBL" id="CP035037">
    <property type="protein sequence ID" value="QAB18840.1"/>
    <property type="molecule type" value="Genomic_DNA"/>
</dbReference>
<reference evidence="14 15" key="1">
    <citation type="submission" date="2019-01" db="EMBL/GenBank/DDBJ databases">
        <title>Leucobacter muris sp. nov. isolated from the nose of a laboratory mouse.</title>
        <authorList>
            <person name="Benga L."/>
            <person name="Sproeer C."/>
            <person name="Schumann P."/>
            <person name="Verbarg S."/>
            <person name="Bunk B."/>
            <person name="Engelhardt E."/>
            <person name="Benten P.M."/>
            <person name="Sager M."/>
        </authorList>
    </citation>
    <scope>NUCLEOTIDE SEQUENCE [LARGE SCALE GENOMIC DNA]</scope>
    <source>
        <strain evidence="14 15">DSM 101948</strain>
    </source>
</reference>
<keyword evidence="6 12" id="KW-0547">Nucleotide-binding</keyword>
<comment type="similarity">
    <text evidence="1">Belongs to the carbohydrate kinase pfkB family.</text>
</comment>
<dbReference type="Pfam" id="PF00294">
    <property type="entry name" value="PfkB"/>
    <property type="match status" value="1"/>
</dbReference>
<evidence type="ECO:0000256" key="1">
    <source>
        <dbReference type="ARBA" id="ARBA00005380"/>
    </source>
</evidence>
<keyword evidence="5 12" id="KW-0479">Metal-binding</keyword>
<comment type="activity regulation">
    <text evidence="12">Activated by a monovalent cation that binds near, but not in, the active site. The most likely occupant of the site in vivo is potassium. Ion binding induces a conformational change that may alter substrate affinity.</text>
</comment>
<dbReference type="HAMAP" id="MF_01987">
    <property type="entry name" value="Ribokinase"/>
    <property type="match status" value="1"/>
</dbReference>
<dbReference type="Gene3D" id="3.40.1190.20">
    <property type="match status" value="1"/>
</dbReference>
<feature type="domain" description="Carbohydrate kinase PfkB" evidence="13">
    <location>
        <begin position="2"/>
        <end position="293"/>
    </location>
</feature>
<dbReference type="EC" id="2.7.1.15" evidence="2 12"/>